<keyword evidence="3" id="KW-1003">Cell membrane</keyword>
<dbReference type="InterPro" id="IPR050545">
    <property type="entry name" value="Mycobact_MmpL"/>
</dbReference>
<feature type="transmembrane region" description="Helical" evidence="7">
    <location>
        <begin position="185"/>
        <end position="203"/>
    </location>
</feature>
<dbReference type="InterPro" id="IPR000731">
    <property type="entry name" value="SSD"/>
</dbReference>
<evidence type="ECO:0000256" key="5">
    <source>
        <dbReference type="ARBA" id="ARBA00022989"/>
    </source>
</evidence>
<protein>
    <submittedName>
        <fullName evidence="9">Putative drug exporter of the RND superfamily</fullName>
    </submittedName>
</protein>
<feature type="transmembrane region" description="Helical" evidence="7">
    <location>
        <begin position="586"/>
        <end position="607"/>
    </location>
</feature>
<feature type="transmembrane region" description="Helical" evidence="7">
    <location>
        <begin position="526"/>
        <end position="543"/>
    </location>
</feature>
<evidence type="ECO:0000256" key="1">
    <source>
        <dbReference type="ARBA" id="ARBA00004651"/>
    </source>
</evidence>
<evidence type="ECO:0000256" key="4">
    <source>
        <dbReference type="ARBA" id="ARBA00022692"/>
    </source>
</evidence>
<dbReference type="PANTHER" id="PTHR33406">
    <property type="entry name" value="MEMBRANE PROTEIN MJ1562-RELATED"/>
    <property type="match status" value="1"/>
</dbReference>
<feature type="transmembrane region" description="Helical" evidence="7">
    <location>
        <begin position="657"/>
        <end position="687"/>
    </location>
</feature>
<evidence type="ECO:0000313" key="10">
    <source>
        <dbReference type="Proteomes" id="UP000199696"/>
    </source>
</evidence>
<dbReference type="Gene3D" id="1.20.1640.10">
    <property type="entry name" value="Multidrug efflux transporter AcrB transmembrane domain"/>
    <property type="match status" value="2"/>
</dbReference>
<feature type="domain" description="SSD" evidence="8">
    <location>
        <begin position="209"/>
        <end position="340"/>
    </location>
</feature>
<proteinExistence type="inferred from homology"/>
<dbReference type="STRING" id="227316.GA0070604_4000"/>
<comment type="subcellular location">
    <subcellularLocation>
        <location evidence="1">Cell membrane</location>
        <topology evidence="1">Multi-pass membrane protein</topology>
    </subcellularLocation>
</comment>
<evidence type="ECO:0000256" key="2">
    <source>
        <dbReference type="ARBA" id="ARBA00010157"/>
    </source>
</evidence>
<evidence type="ECO:0000256" key="3">
    <source>
        <dbReference type="ARBA" id="ARBA00022475"/>
    </source>
</evidence>
<feature type="transmembrane region" description="Helical" evidence="7">
    <location>
        <begin position="286"/>
        <end position="306"/>
    </location>
</feature>
<feature type="transmembrane region" description="Helical" evidence="7">
    <location>
        <begin position="628"/>
        <end position="651"/>
    </location>
</feature>
<keyword evidence="10" id="KW-1185">Reference proteome</keyword>
<name>A0A1C6UYU4_9ACTN</name>
<dbReference type="PANTHER" id="PTHR33406:SF6">
    <property type="entry name" value="MEMBRANE PROTEIN YDGH-RELATED"/>
    <property type="match status" value="1"/>
</dbReference>
<feature type="transmembrane region" description="Helical" evidence="7">
    <location>
        <begin position="318"/>
        <end position="341"/>
    </location>
</feature>
<evidence type="ECO:0000256" key="6">
    <source>
        <dbReference type="ARBA" id="ARBA00023136"/>
    </source>
</evidence>
<dbReference type="Pfam" id="PF03176">
    <property type="entry name" value="MMPL"/>
    <property type="match status" value="2"/>
</dbReference>
<reference evidence="10" key="1">
    <citation type="submission" date="2016-06" db="EMBL/GenBank/DDBJ databases">
        <authorList>
            <person name="Varghese N."/>
            <person name="Submissions Spin"/>
        </authorList>
    </citation>
    <scope>NUCLEOTIDE SEQUENCE [LARGE SCALE GENOMIC DNA]</scope>
    <source>
        <strain evidence="10">DSM 44814</strain>
    </source>
</reference>
<keyword evidence="4 7" id="KW-0812">Transmembrane</keyword>
<dbReference type="SUPFAM" id="SSF82866">
    <property type="entry name" value="Multidrug efflux transporter AcrB transmembrane domain"/>
    <property type="match status" value="2"/>
</dbReference>
<evidence type="ECO:0000313" key="9">
    <source>
        <dbReference type="EMBL" id="SCL59191.1"/>
    </source>
</evidence>
<accession>A0A1C6UYU4</accession>
<dbReference type="OrthoDB" id="2365435at2"/>
<dbReference type="PROSITE" id="PS50156">
    <property type="entry name" value="SSD"/>
    <property type="match status" value="1"/>
</dbReference>
<dbReference type="GO" id="GO:0005886">
    <property type="term" value="C:plasma membrane"/>
    <property type="evidence" value="ECO:0007669"/>
    <property type="project" value="UniProtKB-SubCell"/>
</dbReference>
<dbReference type="AlphaFoldDB" id="A0A1C6UYU4"/>
<keyword evidence="6 7" id="KW-0472">Membrane</keyword>
<evidence type="ECO:0000256" key="7">
    <source>
        <dbReference type="SAM" id="Phobius"/>
    </source>
</evidence>
<comment type="similarity">
    <text evidence="2">Belongs to the resistance-nodulation-cell division (RND) (TC 2.A.6) family. MmpL subfamily.</text>
</comment>
<dbReference type="InterPro" id="IPR004869">
    <property type="entry name" value="MMPL_dom"/>
</dbReference>
<dbReference type="Proteomes" id="UP000199696">
    <property type="component" value="Unassembled WGS sequence"/>
</dbReference>
<keyword evidence="5 7" id="KW-1133">Transmembrane helix</keyword>
<gene>
    <name evidence="9" type="ORF">GA0070604_4000</name>
</gene>
<feature type="transmembrane region" description="Helical" evidence="7">
    <location>
        <begin position="373"/>
        <end position="393"/>
    </location>
</feature>
<sequence>MFERWGTAVVRHPVRVILAWLVAVIALGGASFAVLGVDGPAAVMGSNEADFLPDSYESAKAAKVAERAFPTPDDAGATAVLVLSRADDAALSVTDQAKVGELVAALDAARIAGVRTVSTSAQALSPNGKVQLARVAFTKSASHETTLAAVGDLRSKTQDLVRGTGLRAGYTGEAAAAKDSEILDILVSVGMVVMIVILLVVIFRSPWIALLNVLIIALVGQGVVALLALVAKAAGMQLDASVTGLLPVVLFGVGTDYVVFLLFRYRERLRLGEDRRTAMVSALGRVGEAIAVSALAVAVSFGALLLSGFGSFRILGPALAVAVLVMVFAGLTLIPAVFALLGHRAFWPSKKWRHEPHAGLAARTGALVARRPALVALASIAALTALGAGALGYQASYDLGSLPSGTESARALDQLRSGFPAGTLSPTSIYLSGPGLTEATATAYAQKLTEVPIVGGVGGVRVNGDVAQVDLLLSADPLSEKAMDEVERDLRPAAHAAAPAGTTAYVGGETATFADVRDVVSADMKVIFPVAGALIGLVLLLMLRGLLAPVYLLGAVVAGFVATLGASVLAFQGLAGEPGLAFTLPLIVYMFVASIGTDYNILIIARIREELREGRSRREAVALALRHAGPPVAAAGVILAASFAALVVSATLAQVGFAVAVGILLSTFVLSWLLVPALTALFGRFAFWPARVRPQARPAPPTRPERSPELV</sequence>
<feature type="transmembrane region" description="Helical" evidence="7">
    <location>
        <begin position="210"/>
        <end position="231"/>
    </location>
</feature>
<evidence type="ECO:0000259" key="8">
    <source>
        <dbReference type="PROSITE" id="PS50156"/>
    </source>
</evidence>
<dbReference type="EMBL" id="FMHY01000002">
    <property type="protein sequence ID" value="SCL59191.1"/>
    <property type="molecule type" value="Genomic_DNA"/>
</dbReference>
<feature type="transmembrane region" description="Helical" evidence="7">
    <location>
        <begin position="550"/>
        <end position="574"/>
    </location>
</feature>
<feature type="transmembrane region" description="Helical" evidence="7">
    <location>
        <begin position="243"/>
        <end position="265"/>
    </location>
</feature>
<organism evidence="9 10">
    <name type="scientific">Micromonospora eburnea</name>
    <dbReference type="NCBI Taxonomy" id="227316"/>
    <lineage>
        <taxon>Bacteria</taxon>
        <taxon>Bacillati</taxon>
        <taxon>Actinomycetota</taxon>
        <taxon>Actinomycetes</taxon>
        <taxon>Micromonosporales</taxon>
        <taxon>Micromonosporaceae</taxon>
        <taxon>Micromonospora</taxon>
    </lineage>
</organism>
<dbReference type="RefSeq" id="WP_091120466.1">
    <property type="nucleotide sequence ID" value="NZ_FMHY01000002.1"/>
</dbReference>